<dbReference type="PANTHER" id="PTHR31302">
    <property type="entry name" value="TRANSMEMBRANE PROTEIN WITH METALLOPHOSPHOESTERASE DOMAIN-RELATED"/>
    <property type="match status" value="1"/>
</dbReference>
<gene>
    <name evidence="2" type="ORF">HYS17_05280</name>
</gene>
<sequence length="272" mass="30579">MALRIAVITDIHYGFDTGAKKGAQAPKLVEEFIDAAHQFGADYIFNLGDKVSSQNPIVDEQFKKSLRAQFKRAACPVIEIDGNHDVRFQAAQSPSTQLITHGYHIIQWNPYLNRYTREGVIVDDSDIQWLRNELASAQKPVVLLSHIPFGGPESVRKKWKNAHSQELYYPSYFKDSHELRGIIESSGKVMFCLSGHRHLNHHKENNGVHYLIHQSLVEVVEGDKPAGAYSMIEIDGQEVRIHGYGLKQPRLRILNPAAINNNASSPPAALRP</sequence>
<feature type="domain" description="Calcineurin-like phosphoesterase" evidence="1">
    <location>
        <begin position="3"/>
        <end position="198"/>
    </location>
</feature>
<name>A0A7T5R426_9BACT</name>
<evidence type="ECO:0000313" key="3">
    <source>
        <dbReference type="Proteomes" id="UP000595362"/>
    </source>
</evidence>
<dbReference type="GO" id="GO:0016787">
    <property type="term" value="F:hydrolase activity"/>
    <property type="evidence" value="ECO:0007669"/>
    <property type="project" value="InterPro"/>
</dbReference>
<dbReference type="Gene3D" id="3.60.21.10">
    <property type="match status" value="2"/>
</dbReference>
<dbReference type="EMBL" id="CP066681">
    <property type="protein sequence ID" value="QQG37175.1"/>
    <property type="molecule type" value="Genomic_DNA"/>
</dbReference>
<dbReference type="InterPro" id="IPR029052">
    <property type="entry name" value="Metallo-depent_PP-like"/>
</dbReference>
<organism evidence="2 3">
    <name type="scientific">Micavibrio aeruginosavorus</name>
    <dbReference type="NCBI Taxonomy" id="349221"/>
    <lineage>
        <taxon>Bacteria</taxon>
        <taxon>Pseudomonadati</taxon>
        <taxon>Bdellovibrionota</taxon>
        <taxon>Bdellovibrionia</taxon>
        <taxon>Bdellovibrionales</taxon>
        <taxon>Pseudobdellovibrionaceae</taxon>
        <taxon>Micavibrio</taxon>
    </lineage>
</organism>
<protein>
    <submittedName>
        <fullName evidence="2">Metallophosphoesterase</fullName>
    </submittedName>
</protein>
<evidence type="ECO:0000313" key="2">
    <source>
        <dbReference type="EMBL" id="QQG37175.1"/>
    </source>
</evidence>
<proteinExistence type="predicted"/>
<dbReference type="AlphaFoldDB" id="A0A7T5R426"/>
<dbReference type="Pfam" id="PF00149">
    <property type="entry name" value="Metallophos"/>
    <property type="match status" value="1"/>
</dbReference>
<dbReference type="InterPro" id="IPR004843">
    <property type="entry name" value="Calcineurin-like_PHP"/>
</dbReference>
<dbReference type="SUPFAM" id="SSF56300">
    <property type="entry name" value="Metallo-dependent phosphatases"/>
    <property type="match status" value="1"/>
</dbReference>
<dbReference type="InterPro" id="IPR051158">
    <property type="entry name" value="Metallophosphoesterase_sf"/>
</dbReference>
<evidence type="ECO:0000259" key="1">
    <source>
        <dbReference type="Pfam" id="PF00149"/>
    </source>
</evidence>
<dbReference type="PANTHER" id="PTHR31302:SF0">
    <property type="entry name" value="TRANSMEMBRANE PROTEIN WITH METALLOPHOSPHOESTERASE DOMAIN"/>
    <property type="match status" value="1"/>
</dbReference>
<dbReference type="Proteomes" id="UP000595362">
    <property type="component" value="Chromosome"/>
</dbReference>
<reference evidence="2 3" key="1">
    <citation type="submission" date="2020-07" db="EMBL/GenBank/DDBJ databases">
        <title>Huge and variable diversity of episymbiotic CPR bacteria and DPANN archaea in groundwater ecosystems.</title>
        <authorList>
            <person name="He C.Y."/>
            <person name="Keren R."/>
            <person name="Whittaker M."/>
            <person name="Farag I.F."/>
            <person name="Doudna J."/>
            <person name="Cate J.H.D."/>
            <person name="Banfield J.F."/>
        </authorList>
    </citation>
    <scope>NUCLEOTIDE SEQUENCE [LARGE SCALE GENOMIC DNA]</scope>
    <source>
        <strain evidence="2">NC_groundwater_70_Ag_B-0.1um_54_66</strain>
    </source>
</reference>
<accession>A0A7T5R426</accession>